<sequence>MSMRYQSISLNLAAFGGILQIAYRHGNSDTFIWVGISMALTELEVKKANVS</sequence>
<protein>
    <submittedName>
        <fullName evidence="1">Uncharacterized protein</fullName>
    </submittedName>
</protein>
<dbReference type="AlphaFoldDB" id="A0A2X0QWX4"/>
<evidence type="ECO:0000313" key="1">
    <source>
        <dbReference type="EMBL" id="SPS06669.1"/>
    </source>
</evidence>
<accession>A0A2X0QWX4</accession>
<dbReference type="EMBL" id="LS423452">
    <property type="protein sequence ID" value="SPS06669.1"/>
    <property type="molecule type" value="Genomic_DNA"/>
</dbReference>
<proteinExistence type="predicted"/>
<gene>
    <name evidence="1" type="ORF">NITFAB_2262</name>
</gene>
<reference evidence="1" key="1">
    <citation type="submission" date="2018-05" db="EMBL/GenBank/DDBJ databases">
        <authorList>
            <person name="Lanie J.A."/>
            <person name="Ng W.-L."/>
            <person name="Kazmierczak K.M."/>
            <person name="Andrzejewski T.M."/>
            <person name="Davidsen T.M."/>
            <person name="Wayne K.J."/>
            <person name="Tettelin H."/>
            <person name="Glass J.I."/>
            <person name="Rusch D."/>
            <person name="Podicherti R."/>
            <person name="Tsui H.-C.T."/>
            <person name="Winkler M.E."/>
        </authorList>
    </citation>
    <scope>NUCLEOTIDE SEQUENCE</scope>
    <source>
        <strain evidence="1">KNB</strain>
    </source>
</reference>
<organism evidence="1">
    <name type="scientific">Candidatus Nitrotoga fabula</name>
    <dbReference type="NCBI Taxonomy" id="2182327"/>
    <lineage>
        <taxon>Bacteria</taxon>
        <taxon>Pseudomonadati</taxon>
        <taxon>Pseudomonadota</taxon>
        <taxon>Betaproteobacteria</taxon>
        <taxon>Nitrosomonadales</taxon>
        <taxon>Gallionellaceae</taxon>
        <taxon>Candidatus Nitrotoga</taxon>
    </lineage>
</organism>
<name>A0A2X0QWX4_9PROT</name>